<evidence type="ECO:0000313" key="4">
    <source>
        <dbReference type="Proteomes" id="UP000218899"/>
    </source>
</evidence>
<feature type="chain" id="PRO_5008571218" evidence="1">
    <location>
        <begin position="18"/>
        <end position="245"/>
    </location>
</feature>
<organism evidence="3 4">
    <name type="scientific">Sulfurifustis variabilis</name>
    <dbReference type="NCBI Taxonomy" id="1675686"/>
    <lineage>
        <taxon>Bacteria</taxon>
        <taxon>Pseudomonadati</taxon>
        <taxon>Pseudomonadota</taxon>
        <taxon>Gammaproteobacteria</taxon>
        <taxon>Acidiferrobacterales</taxon>
        <taxon>Acidiferrobacteraceae</taxon>
        <taxon>Sulfurifustis</taxon>
    </lineage>
</organism>
<feature type="signal peptide" evidence="1">
    <location>
        <begin position="1"/>
        <end position="17"/>
    </location>
</feature>
<keyword evidence="1" id="KW-0732">Signal</keyword>
<dbReference type="InterPro" id="IPR052944">
    <property type="entry name" value="Sporulation_related"/>
</dbReference>
<evidence type="ECO:0000259" key="2">
    <source>
        <dbReference type="Pfam" id="PF17131"/>
    </source>
</evidence>
<reference evidence="3 4" key="1">
    <citation type="submission" date="2015-08" db="EMBL/GenBank/DDBJ databases">
        <title>Complete genome sequence of Sulfurifustis variabilis.</title>
        <authorList>
            <person name="Miura A."/>
            <person name="Kojima H."/>
            <person name="Fukui M."/>
        </authorList>
    </citation>
    <scope>NUCLEOTIDE SEQUENCE [LARGE SCALE GENOMIC DNA]</scope>
    <source>
        <strain evidence="4">skN76</strain>
    </source>
</reference>
<dbReference type="Pfam" id="PF17131">
    <property type="entry name" value="LolA_like"/>
    <property type="match status" value="1"/>
</dbReference>
<dbReference type="Gene3D" id="2.50.20.10">
    <property type="entry name" value="Lipoprotein localisation LolA/LolB/LppX"/>
    <property type="match status" value="1"/>
</dbReference>
<dbReference type="PANTHER" id="PTHR37507:SF2">
    <property type="entry name" value="SPORULATION PROTEIN YDCC"/>
    <property type="match status" value="1"/>
</dbReference>
<dbReference type="KEGG" id="sva:SVA_2219"/>
<dbReference type="PANTHER" id="PTHR37507">
    <property type="entry name" value="SPORULATION PROTEIN YDCC"/>
    <property type="match status" value="1"/>
</dbReference>
<sequence>MAAGTAVALLLSGPAAAQDAAAIVQAAIDYWRDVSSYSVADMTIHRPDWQRTMTIRVWTRGQDDSLVRVVAPPKDAGNATLLVGDDMWSFAPKINRVVKIPSSMMNQSWMGSDFSNNDLAKADDLVRHYRHRLLRTESHEGRRLHVIESVPREEAPVVWGKEIVKIREDHLVLEHEFYDQAGVLVKRLTSLDIRPMGGKLVAARQRMQKADKPEEWTEIRVNEARFAIDIPPHTFTLSNLRNPRG</sequence>
<dbReference type="RefSeq" id="WP_096461247.1">
    <property type="nucleotide sequence ID" value="NZ_AP014936.1"/>
</dbReference>
<dbReference type="CDD" id="cd16329">
    <property type="entry name" value="LolA_like"/>
    <property type="match status" value="1"/>
</dbReference>
<dbReference type="InterPro" id="IPR033399">
    <property type="entry name" value="TP_0789-like"/>
</dbReference>
<name>A0A1B4V5G7_9GAMM</name>
<keyword evidence="4" id="KW-1185">Reference proteome</keyword>
<dbReference type="EMBL" id="AP014936">
    <property type="protein sequence ID" value="BAU48769.1"/>
    <property type="molecule type" value="Genomic_DNA"/>
</dbReference>
<evidence type="ECO:0000256" key="1">
    <source>
        <dbReference type="SAM" id="SignalP"/>
    </source>
</evidence>
<gene>
    <name evidence="3" type="ORF">SVA_2219</name>
</gene>
<accession>A0A1B4V5G7</accession>
<proteinExistence type="predicted"/>
<evidence type="ECO:0000313" key="3">
    <source>
        <dbReference type="EMBL" id="BAU48769.1"/>
    </source>
</evidence>
<dbReference type="Proteomes" id="UP000218899">
    <property type="component" value="Chromosome"/>
</dbReference>
<dbReference type="AlphaFoldDB" id="A0A1B4V5G7"/>
<feature type="domain" description="Uncharacterized protein TP-0789" evidence="2">
    <location>
        <begin position="61"/>
        <end position="241"/>
    </location>
</feature>
<dbReference type="OrthoDB" id="9803781at2"/>
<protein>
    <submittedName>
        <fullName evidence="3">Membrane protein</fullName>
    </submittedName>
</protein>